<evidence type="ECO:0000313" key="3">
    <source>
        <dbReference type="Proteomes" id="UP000318384"/>
    </source>
</evidence>
<evidence type="ECO:0000256" key="1">
    <source>
        <dbReference type="SAM" id="Phobius"/>
    </source>
</evidence>
<evidence type="ECO:0008006" key="4">
    <source>
        <dbReference type="Google" id="ProtNLM"/>
    </source>
</evidence>
<keyword evidence="1" id="KW-0472">Membrane</keyword>
<gene>
    <name evidence="2" type="ORF">V202x_21030</name>
</gene>
<dbReference type="RefSeq" id="WP_232098930.1">
    <property type="nucleotide sequence ID" value="NZ_CP037422.1"/>
</dbReference>
<protein>
    <recommendedName>
        <fullName evidence="4">Signal peptide prediction</fullName>
    </recommendedName>
</protein>
<feature type="transmembrane region" description="Helical" evidence="1">
    <location>
        <begin position="100"/>
        <end position="118"/>
    </location>
</feature>
<accession>A0A517WTZ0</accession>
<name>A0A517WTZ0_9PLAN</name>
<reference evidence="2 3" key="1">
    <citation type="submission" date="2019-03" db="EMBL/GenBank/DDBJ databases">
        <title>Deep-cultivation of Planctomycetes and their phenomic and genomic characterization uncovers novel biology.</title>
        <authorList>
            <person name="Wiegand S."/>
            <person name="Jogler M."/>
            <person name="Boedeker C."/>
            <person name="Pinto D."/>
            <person name="Vollmers J."/>
            <person name="Rivas-Marin E."/>
            <person name="Kohn T."/>
            <person name="Peeters S.H."/>
            <person name="Heuer A."/>
            <person name="Rast P."/>
            <person name="Oberbeckmann S."/>
            <person name="Bunk B."/>
            <person name="Jeske O."/>
            <person name="Meyerdierks A."/>
            <person name="Storesund J.E."/>
            <person name="Kallscheuer N."/>
            <person name="Luecker S."/>
            <person name="Lage O.M."/>
            <person name="Pohl T."/>
            <person name="Merkel B.J."/>
            <person name="Hornburger P."/>
            <person name="Mueller R.-W."/>
            <person name="Bruemmer F."/>
            <person name="Labrenz M."/>
            <person name="Spormann A.M."/>
            <person name="Op den Camp H."/>
            <person name="Overmann J."/>
            <person name="Amann R."/>
            <person name="Jetten M.S.M."/>
            <person name="Mascher T."/>
            <person name="Medema M.H."/>
            <person name="Devos D.P."/>
            <person name="Kaster A.-K."/>
            <person name="Ovreas L."/>
            <person name="Rohde M."/>
            <person name="Galperin M.Y."/>
            <person name="Jogler C."/>
        </authorList>
    </citation>
    <scope>NUCLEOTIDE SEQUENCE [LARGE SCALE GENOMIC DNA]</scope>
    <source>
        <strain evidence="2 3">V202</strain>
    </source>
</reference>
<evidence type="ECO:0000313" key="2">
    <source>
        <dbReference type="EMBL" id="QDU08733.1"/>
    </source>
</evidence>
<organism evidence="2 3">
    <name type="scientific">Gimesia aquarii</name>
    <dbReference type="NCBI Taxonomy" id="2527964"/>
    <lineage>
        <taxon>Bacteria</taxon>
        <taxon>Pseudomonadati</taxon>
        <taxon>Planctomycetota</taxon>
        <taxon>Planctomycetia</taxon>
        <taxon>Planctomycetales</taxon>
        <taxon>Planctomycetaceae</taxon>
        <taxon>Gimesia</taxon>
    </lineage>
</organism>
<sequence>MRAQPINRIVFITRVFWASPNTILGLIIGGVGMCFGGRARICGRAIEFYDGGTKWFVQRLPHGQFTLALTLGHTILGQTDASLDISRKHETVHILQYERWGPFLLPAYFLSSLYMWLIGRRFYRDNPFEREAYDADGGEHDL</sequence>
<dbReference type="AlphaFoldDB" id="A0A517WTZ0"/>
<dbReference type="Proteomes" id="UP000318384">
    <property type="component" value="Chromosome"/>
</dbReference>
<keyword evidence="1" id="KW-0812">Transmembrane</keyword>
<proteinExistence type="predicted"/>
<dbReference type="EMBL" id="CP037422">
    <property type="protein sequence ID" value="QDU08733.1"/>
    <property type="molecule type" value="Genomic_DNA"/>
</dbReference>
<keyword evidence="1" id="KW-1133">Transmembrane helix</keyword>
<keyword evidence="3" id="KW-1185">Reference proteome</keyword>